<evidence type="ECO:0000313" key="6">
    <source>
        <dbReference type="EMBL" id="SLM33542.1"/>
    </source>
</evidence>
<dbReference type="Gene3D" id="3.40.50.150">
    <property type="entry name" value="Vaccinia Virus protein VP39"/>
    <property type="match status" value="1"/>
</dbReference>
<evidence type="ECO:0000256" key="4">
    <source>
        <dbReference type="ARBA" id="ARBA00022691"/>
    </source>
</evidence>
<dbReference type="InterPro" id="IPR008854">
    <property type="entry name" value="TPMT"/>
</dbReference>
<evidence type="ECO:0000256" key="2">
    <source>
        <dbReference type="ARBA" id="ARBA00022603"/>
    </source>
</evidence>
<dbReference type="AlphaFoldDB" id="A0A1W5CRW5"/>
<evidence type="ECO:0000256" key="5">
    <source>
        <dbReference type="SAM" id="MobiDB-lite"/>
    </source>
</evidence>
<sequence>MSRSPPASLTGARTQLQAHFSGPESEHPDRWSKLWDAGNFLPWDRGLPQPALVDLLSGRHNLIGDCYVEDGSGGQRRKKALVPGCGRGYDVLLLASFGYDAYGLEVSESAVKRCKEEQTNNAHKYPVKNEAAGAGIAKFVNGNFFGETWLKDVDGDGKFELIFDYTFLCALPPSFRPSWSLHMSQLLAPAPAANLICLEFPTYKDPSLGGPPFGLSPAVYVEHLSHPGEELPYDDKGHIKQNPLRRASPGGLERVAHWQPERTHEIGKGTDWV</sequence>
<keyword evidence="4" id="KW-0949">S-adenosyl-L-methionine</keyword>
<feature type="compositionally biased region" description="Polar residues" evidence="5">
    <location>
        <begin position="1"/>
        <end position="18"/>
    </location>
</feature>
<dbReference type="EMBL" id="FWEW01000062">
    <property type="protein sequence ID" value="SLM33542.1"/>
    <property type="molecule type" value="Genomic_DNA"/>
</dbReference>
<feature type="region of interest" description="Disordered" evidence="5">
    <location>
        <begin position="1"/>
        <end position="27"/>
    </location>
</feature>
<dbReference type="PANTHER" id="PTHR32183:SF6">
    <property type="entry name" value="CYSTEINE SULFINATE DESULFINASE_CYSTEINE DESULFURASE AND RELATED ENZYMES"/>
    <property type="match status" value="1"/>
</dbReference>
<dbReference type="PANTHER" id="PTHR32183">
    <property type="match status" value="1"/>
</dbReference>
<evidence type="ECO:0000313" key="7">
    <source>
        <dbReference type="Proteomes" id="UP000192927"/>
    </source>
</evidence>
<keyword evidence="3 6" id="KW-0808">Transferase</keyword>
<proteinExistence type="predicted"/>
<dbReference type="PROSITE" id="PS51585">
    <property type="entry name" value="SAM_MT_TPMT"/>
    <property type="match status" value="1"/>
</dbReference>
<dbReference type="Proteomes" id="UP000192927">
    <property type="component" value="Unassembled WGS sequence"/>
</dbReference>
<keyword evidence="1" id="KW-0597">Phosphoprotein</keyword>
<evidence type="ECO:0000256" key="3">
    <source>
        <dbReference type="ARBA" id="ARBA00022679"/>
    </source>
</evidence>
<evidence type="ECO:0000256" key="1">
    <source>
        <dbReference type="ARBA" id="ARBA00022553"/>
    </source>
</evidence>
<protein>
    <submittedName>
        <fullName evidence="6">Thiol methyltransferase</fullName>
    </submittedName>
</protein>
<organism evidence="6 7">
    <name type="scientific">Lasallia pustulata</name>
    <dbReference type="NCBI Taxonomy" id="136370"/>
    <lineage>
        <taxon>Eukaryota</taxon>
        <taxon>Fungi</taxon>
        <taxon>Dikarya</taxon>
        <taxon>Ascomycota</taxon>
        <taxon>Pezizomycotina</taxon>
        <taxon>Lecanoromycetes</taxon>
        <taxon>OSLEUM clade</taxon>
        <taxon>Umbilicariomycetidae</taxon>
        <taxon>Umbilicariales</taxon>
        <taxon>Umbilicariaceae</taxon>
        <taxon>Lasallia</taxon>
    </lineage>
</organism>
<dbReference type="Pfam" id="PF05724">
    <property type="entry name" value="TPMT"/>
    <property type="match status" value="1"/>
</dbReference>
<reference evidence="7" key="1">
    <citation type="submission" date="2017-03" db="EMBL/GenBank/DDBJ databases">
        <authorList>
            <person name="Sharma R."/>
            <person name="Thines M."/>
        </authorList>
    </citation>
    <scope>NUCLEOTIDE SEQUENCE [LARGE SCALE GENOMIC DNA]</scope>
</reference>
<dbReference type="SUPFAM" id="SSF53335">
    <property type="entry name" value="S-adenosyl-L-methionine-dependent methyltransferases"/>
    <property type="match status" value="1"/>
</dbReference>
<dbReference type="GO" id="GO:0032259">
    <property type="term" value="P:methylation"/>
    <property type="evidence" value="ECO:0007669"/>
    <property type="project" value="UniProtKB-KW"/>
</dbReference>
<dbReference type="InterPro" id="IPR029063">
    <property type="entry name" value="SAM-dependent_MTases_sf"/>
</dbReference>
<keyword evidence="2 6" id="KW-0489">Methyltransferase</keyword>
<dbReference type="GO" id="GO:0008757">
    <property type="term" value="F:S-adenosylmethionine-dependent methyltransferase activity"/>
    <property type="evidence" value="ECO:0007669"/>
    <property type="project" value="InterPro"/>
</dbReference>
<keyword evidence="7" id="KW-1185">Reference proteome</keyword>
<accession>A0A1W5CRW5</accession>
<name>A0A1W5CRW5_9LECA</name>